<dbReference type="RefSeq" id="WP_083987834.1">
    <property type="nucleotide sequence ID" value="NZ_CP019602.1"/>
</dbReference>
<evidence type="ECO:0000256" key="1">
    <source>
        <dbReference type="SAM" id="SignalP"/>
    </source>
</evidence>
<keyword evidence="1" id="KW-0732">Signal</keyword>
<sequence length="140" mass="15145">MSMILALLAAGTAAAAASSPGPSDVVGRWKTESRGGIVEITECGQSICGRLVSSEGLKANPALKDANNKDESLRSRPLKNMLMLKGFTRKKDEWSGGSIYNAEDGGTYKATITMQDPNRLKLKGCIVWPLCKTQTWTRIR</sequence>
<dbReference type="Proteomes" id="UP000195807">
    <property type="component" value="Chromosome"/>
</dbReference>
<feature type="signal peptide" evidence="1">
    <location>
        <begin position="1"/>
        <end position="15"/>
    </location>
</feature>
<dbReference type="EMBL" id="CP019602">
    <property type="protein sequence ID" value="ARU16444.1"/>
    <property type="molecule type" value="Genomic_DNA"/>
</dbReference>
<feature type="chain" id="PRO_5012193288" description="DUF2147 domain-containing protein" evidence="1">
    <location>
        <begin position="16"/>
        <end position="140"/>
    </location>
</feature>
<feature type="domain" description="DUF2147" evidence="2">
    <location>
        <begin position="27"/>
        <end position="138"/>
    </location>
</feature>
<dbReference type="KEGG" id="cman:A9D14_09950"/>
<accession>A0A1Z1FCF3</accession>
<gene>
    <name evidence="3" type="ORF">A9D14_09950</name>
</gene>
<name>A0A1Z1FCF3_9SPHN</name>
<dbReference type="Pfam" id="PF09917">
    <property type="entry name" value="DUF2147"/>
    <property type="match status" value="1"/>
</dbReference>
<evidence type="ECO:0000259" key="2">
    <source>
        <dbReference type="Pfam" id="PF09917"/>
    </source>
</evidence>
<dbReference type="InterPro" id="IPR019223">
    <property type="entry name" value="DUF2147"/>
</dbReference>
<dbReference type="STRING" id="450378.GCA_001661675_02005"/>
<dbReference type="AlphaFoldDB" id="A0A1Z1FCF3"/>
<evidence type="ECO:0000313" key="3">
    <source>
        <dbReference type="EMBL" id="ARU16444.1"/>
    </source>
</evidence>
<organism evidence="3 4">
    <name type="scientific">Croceicoccus marinus</name>
    <dbReference type="NCBI Taxonomy" id="450378"/>
    <lineage>
        <taxon>Bacteria</taxon>
        <taxon>Pseudomonadati</taxon>
        <taxon>Pseudomonadota</taxon>
        <taxon>Alphaproteobacteria</taxon>
        <taxon>Sphingomonadales</taxon>
        <taxon>Erythrobacteraceae</taxon>
        <taxon>Croceicoccus</taxon>
    </lineage>
</organism>
<reference evidence="3 4" key="1">
    <citation type="submission" date="2017-01" db="EMBL/GenBank/DDBJ databases">
        <title>Complete genome sequence of esterase-producing bacterium Croceicoccus marinus E4A9.</title>
        <authorList>
            <person name="Wu Y.-H."/>
            <person name="Cheng H."/>
            <person name="Xu L."/>
            <person name="Huo Y.-Y."/>
            <person name="Wang C.-S."/>
            <person name="Xu X.-W."/>
        </authorList>
    </citation>
    <scope>NUCLEOTIDE SEQUENCE [LARGE SCALE GENOMIC DNA]</scope>
    <source>
        <strain evidence="3 4">E4A9</strain>
    </source>
</reference>
<evidence type="ECO:0000313" key="4">
    <source>
        <dbReference type="Proteomes" id="UP000195807"/>
    </source>
</evidence>
<keyword evidence="4" id="KW-1185">Reference proteome</keyword>
<proteinExistence type="predicted"/>
<dbReference type="PANTHER" id="PTHR36919">
    <property type="entry name" value="BLR1215 PROTEIN"/>
    <property type="match status" value="1"/>
</dbReference>
<dbReference type="OrthoDB" id="9811671at2"/>
<dbReference type="Gene3D" id="2.40.128.520">
    <property type="match status" value="1"/>
</dbReference>
<protein>
    <recommendedName>
        <fullName evidence="2">DUF2147 domain-containing protein</fullName>
    </recommendedName>
</protein>
<dbReference type="PANTHER" id="PTHR36919:SF2">
    <property type="entry name" value="BLL6627 PROTEIN"/>
    <property type="match status" value="1"/>
</dbReference>